<evidence type="ECO:0000313" key="7">
    <source>
        <dbReference type="EMBL" id="KRO71303.1"/>
    </source>
</evidence>
<evidence type="ECO:0000259" key="6">
    <source>
        <dbReference type="Pfam" id="PF13860"/>
    </source>
</evidence>
<sequence>MGIEANYNSASNVLTTDEYAKSQSATQPVDNDLGRSAFLTLFTAQLQNQNPLDPMQNEAFVSQLAQFSSLESMQNVDNSVKAMSEGMQSDRILLGTNLLGTKVNVVGGGFALSNTGGVTGYTTLAENEDSLTLSIENSNGEIVFEQDIENSTSGRLNFQWNGLNNQDVRQPVGNYKFILSKDEDGEKISLPVNTDQIIQSVSWNETQNEMQVEIQDGRILAMSDLERFAN</sequence>
<evidence type="ECO:0000256" key="5">
    <source>
        <dbReference type="RuleBase" id="RU362076"/>
    </source>
</evidence>
<dbReference type="Pfam" id="PF03963">
    <property type="entry name" value="FlgD"/>
    <property type="match status" value="1"/>
</dbReference>
<dbReference type="InterPro" id="IPR005648">
    <property type="entry name" value="FlgD"/>
</dbReference>
<dbReference type="AlphaFoldDB" id="A0A0R2S8R0"/>
<gene>
    <name evidence="7" type="ORF">ABR69_07505</name>
</gene>
<evidence type="ECO:0000256" key="3">
    <source>
        <dbReference type="ARBA" id="ARBA00022795"/>
    </source>
</evidence>
<dbReference type="GO" id="GO:0044781">
    <property type="term" value="P:bacterial-type flagellum organization"/>
    <property type="evidence" value="ECO:0007669"/>
    <property type="project" value="UniProtKB-UniRule"/>
</dbReference>
<dbReference type="Pfam" id="PF13860">
    <property type="entry name" value="FlgD_ig"/>
    <property type="match status" value="1"/>
</dbReference>
<comment type="similarity">
    <text evidence="1 5">Belongs to the FlgD family.</text>
</comment>
<protein>
    <recommendedName>
        <fullName evidence="2 5">Basal-body rod modification protein FlgD</fullName>
    </recommendedName>
</protein>
<feature type="domain" description="FlgD/Vpr Ig-like" evidence="6">
    <location>
        <begin position="118"/>
        <end position="182"/>
    </location>
</feature>
<dbReference type="Proteomes" id="UP000051934">
    <property type="component" value="Unassembled WGS sequence"/>
</dbReference>
<evidence type="ECO:0000256" key="2">
    <source>
        <dbReference type="ARBA" id="ARBA00016013"/>
    </source>
</evidence>
<dbReference type="EMBL" id="LIBB01000204">
    <property type="protein sequence ID" value="KRO71303.1"/>
    <property type="molecule type" value="Genomic_DNA"/>
</dbReference>
<keyword evidence="3 5" id="KW-1005">Bacterial flagellum biogenesis</keyword>
<reference evidence="7 8" key="1">
    <citation type="submission" date="2015-10" db="EMBL/GenBank/DDBJ databases">
        <title>Metagenome-Assembled Genomes uncover a global brackish microbiome.</title>
        <authorList>
            <person name="Hugerth L.W."/>
            <person name="Larsson J."/>
            <person name="Alneberg J."/>
            <person name="Lindh M.V."/>
            <person name="Legrand C."/>
            <person name="Pinhassi J."/>
            <person name="Andersson A.F."/>
        </authorList>
    </citation>
    <scope>NUCLEOTIDE SEQUENCE [LARGE SCALE GENOMIC DNA]</scope>
    <source>
        <strain evidence="7">BACL4 MAG-120507-bin80</strain>
    </source>
</reference>
<proteinExistence type="inferred from homology"/>
<dbReference type="InterPro" id="IPR025965">
    <property type="entry name" value="FlgD/Vpr_Ig-like"/>
</dbReference>
<dbReference type="Gene3D" id="2.60.40.4070">
    <property type="match status" value="1"/>
</dbReference>
<evidence type="ECO:0000256" key="4">
    <source>
        <dbReference type="ARBA" id="ARBA00024746"/>
    </source>
</evidence>
<comment type="caution">
    <text evidence="7">The sequence shown here is derived from an EMBL/GenBank/DDBJ whole genome shotgun (WGS) entry which is preliminary data.</text>
</comment>
<dbReference type="Gene3D" id="2.30.30.910">
    <property type="match status" value="1"/>
</dbReference>
<accession>A0A0R2S8R0</accession>
<organism evidence="7 8">
    <name type="scientific">OM182 bacterium BACL3 MAG-120507-bin80</name>
    <dbReference type="NCBI Taxonomy" id="1655577"/>
    <lineage>
        <taxon>Bacteria</taxon>
        <taxon>Pseudomonadati</taxon>
        <taxon>Pseudomonadota</taxon>
        <taxon>Gammaproteobacteria</taxon>
        <taxon>OMG group</taxon>
        <taxon>OM182 clade</taxon>
    </lineage>
</organism>
<evidence type="ECO:0000313" key="8">
    <source>
        <dbReference type="Proteomes" id="UP000051934"/>
    </source>
</evidence>
<evidence type="ECO:0000256" key="1">
    <source>
        <dbReference type="ARBA" id="ARBA00010577"/>
    </source>
</evidence>
<name>A0A0R2S8R0_9GAMM</name>
<comment type="function">
    <text evidence="4 5">Required for flagellar hook formation. May act as a scaffolding protein.</text>
</comment>